<dbReference type="Proteomes" id="UP000265520">
    <property type="component" value="Unassembled WGS sequence"/>
</dbReference>
<dbReference type="PANTHER" id="PTHR47723">
    <property type="entry name" value="OS05G0353850 PROTEIN"/>
    <property type="match status" value="1"/>
</dbReference>
<dbReference type="InterPro" id="IPR002156">
    <property type="entry name" value="RNaseH_domain"/>
</dbReference>
<evidence type="ECO:0000259" key="1">
    <source>
        <dbReference type="PROSITE" id="PS50879"/>
    </source>
</evidence>
<keyword evidence="2" id="KW-0548">Nucleotidyltransferase</keyword>
<dbReference type="Pfam" id="PF13456">
    <property type="entry name" value="RVT_3"/>
    <property type="match status" value="1"/>
</dbReference>
<accession>A0A392M1W1</accession>
<protein>
    <submittedName>
        <fullName evidence="2">Putative non-LTR retroelement reverse transcriptase</fullName>
    </submittedName>
</protein>
<proteinExistence type="predicted"/>
<dbReference type="GO" id="GO:0003676">
    <property type="term" value="F:nucleic acid binding"/>
    <property type="evidence" value="ECO:0007669"/>
    <property type="project" value="InterPro"/>
</dbReference>
<organism evidence="2 3">
    <name type="scientific">Trifolium medium</name>
    <dbReference type="NCBI Taxonomy" id="97028"/>
    <lineage>
        <taxon>Eukaryota</taxon>
        <taxon>Viridiplantae</taxon>
        <taxon>Streptophyta</taxon>
        <taxon>Embryophyta</taxon>
        <taxon>Tracheophyta</taxon>
        <taxon>Spermatophyta</taxon>
        <taxon>Magnoliopsida</taxon>
        <taxon>eudicotyledons</taxon>
        <taxon>Gunneridae</taxon>
        <taxon>Pentapetalae</taxon>
        <taxon>rosids</taxon>
        <taxon>fabids</taxon>
        <taxon>Fabales</taxon>
        <taxon>Fabaceae</taxon>
        <taxon>Papilionoideae</taxon>
        <taxon>50 kb inversion clade</taxon>
        <taxon>NPAAA clade</taxon>
        <taxon>Hologalegina</taxon>
        <taxon>IRL clade</taxon>
        <taxon>Trifolieae</taxon>
        <taxon>Trifolium</taxon>
    </lineage>
</organism>
<dbReference type="GO" id="GO:0004523">
    <property type="term" value="F:RNA-DNA hybrid ribonuclease activity"/>
    <property type="evidence" value="ECO:0007669"/>
    <property type="project" value="InterPro"/>
</dbReference>
<dbReference type="InterPro" id="IPR036397">
    <property type="entry name" value="RNaseH_sf"/>
</dbReference>
<keyword evidence="3" id="KW-1185">Reference proteome</keyword>
<dbReference type="PROSITE" id="PS50879">
    <property type="entry name" value="RNASE_H_1"/>
    <property type="match status" value="1"/>
</dbReference>
<dbReference type="InterPro" id="IPR044730">
    <property type="entry name" value="RNase_H-like_dom_plant"/>
</dbReference>
<dbReference type="PANTHER" id="PTHR47723:SF13">
    <property type="entry name" value="PUTATIVE-RELATED"/>
    <property type="match status" value="1"/>
</dbReference>
<name>A0A392M1W1_9FABA</name>
<evidence type="ECO:0000313" key="2">
    <source>
        <dbReference type="EMBL" id="MCH81003.1"/>
    </source>
</evidence>
<dbReference type="CDD" id="cd06222">
    <property type="entry name" value="RNase_H_like"/>
    <property type="match status" value="1"/>
</dbReference>
<sequence>MNKACLLKLGWKLHTGANEFWCDVLRGKYAFNNLNADITYRNSDSSLWKAIAKLVPCLYEHGSWIVGDGRDVPAWNSVCLEPGLRLKDQDFNIPAAWTDAKLCDLVDENGDWKWQELRSWIPQELLHKFASSLPPQEVYGRDEYIVAGADCNNFSVAAMYEILCQDGSVPNDGAWSKIWKLCVPERLMVFIGEIIGQWGVIDYGCGATKSCMKRSFRGHIIQACFEVNWMETTKYRCGRVVKLNTDGACKDDRIAGCGGIIRDSEGHWIGGFAKSLGKCTSYVAELWGIFEGLKYACKLGYNVVELNVDSMVVKQALNSGLTGNLSGQALVKNIRRLLDLTWEVTVKHSYREANACADALANIGCSLDYNIVFYDAPPMHIKHLLEDDAMGITTPRLIPL</sequence>
<dbReference type="GO" id="GO:0003964">
    <property type="term" value="F:RNA-directed DNA polymerase activity"/>
    <property type="evidence" value="ECO:0007669"/>
    <property type="project" value="UniProtKB-KW"/>
</dbReference>
<dbReference type="SUPFAM" id="SSF53098">
    <property type="entry name" value="Ribonuclease H-like"/>
    <property type="match status" value="1"/>
</dbReference>
<dbReference type="AlphaFoldDB" id="A0A392M1W1"/>
<feature type="domain" description="RNase H type-1" evidence="1">
    <location>
        <begin position="237"/>
        <end position="366"/>
    </location>
</feature>
<dbReference type="InterPro" id="IPR053151">
    <property type="entry name" value="RNase_H-like"/>
</dbReference>
<reference evidence="2 3" key="1">
    <citation type="journal article" date="2018" name="Front. Plant Sci.">
        <title>Red Clover (Trifolium pratense) and Zigzag Clover (T. medium) - A Picture of Genomic Similarities and Differences.</title>
        <authorList>
            <person name="Dluhosova J."/>
            <person name="Istvanek J."/>
            <person name="Nedelnik J."/>
            <person name="Repkova J."/>
        </authorList>
    </citation>
    <scope>NUCLEOTIDE SEQUENCE [LARGE SCALE GENOMIC DNA]</scope>
    <source>
        <strain evidence="3">cv. 10/8</strain>
        <tissue evidence="2">Leaf</tissue>
    </source>
</reference>
<evidence type="ECO:0000313" key="3">
    <source>
        <dbReference type="Proteomes" id="UP000265520"/>
    </source>
</evidence>
<keyword evidence="2" id="KW-0808">Transferase</keyword>
<dbReference type="EMBL" id="LXQA010001751">
    <property type="protein sequence ID" value="MCH81003.1"/>
    <property type="molecule type" value="Genomic_DNA"/>
</dbReference>
<dbReference type="Gene3D" id="3.30.420.10">
    <property type="entry name" value="Ribonuclease H-like superfamily/Ribonuclease H"/>
    <property type="match status" value="1"/>
</dbReference>
<gene>
    <name evidence="2" type="ORF">A2U01_0001781</name>
</gene>
<dbReference type="InterPro" id="IPR012337">
    <property type="entry name" value="RNaseH-like_sf"/>
</dbReference>
<keyword evidence="2" id="KW-0695">RNA-directed DNA polymerase</keyword>
<comment type="caution">
    <text evidence="2">The sequence shown here is derived from an EMBL/GenBank/DDBJ whole genome shotgun (WGS) entry which is preliminary data.</text>
</comment>